<dbReference type="InterPro" id="IPR050272">
    <property type="entry name" value="Isochorismatase-like_hydrls"/>
</dbReference>
<dbReference type="SUPFAM" id="SSF52499">
    <property type="entry name" value="Isochorismatase-like hydrolases"/>
    <property type="match status" value="1"/>
</dbReference>
<dbReference type="GO" id="GO:0016787">
    <property type="term" value="F:hydrolase activity"/>
    <property type="evidence" value="ECO:0007669"/>
    <property type="project" value="UniProtKB-KW"/>
</dbReference>
<dbReference type="InterPro" id="IPR000868">
    <property type="entry name" value="Isochorismatase-like_dom"/>
</dbReference>
<evidence type="ECO:0000313" key="5">
    <source>
        <dbReference type="Proteomes" id="UP000738431"/>
    </source>
</evidence>
<dbReference type="RefSeq" id="WP_221030959.1">
    <property type="nucleotide sequence ID" value="NZ_CP139781.1"/>
</dbReference>
<dbReference type="CDD" id="cd00431">
    <property type="entry name" value="cysteine_hydrolases"/>
    <property type="match status" value="1"/>
</dbReference>
<reference evidence="4 5" key="1">
    <citation type="submission" date="2021-08" db="EMBL/GenBank/DDBJ databases">
        <authorList>
            <person name="Zhang D."/>
            <person name="Zhang A."/>
            <person name="Wang L."/>
        </authorList>
    </citation>
    <scope>NUCLEOTIDE SEQUENCE [LARGE SCALE GENOMIC DNA]</scope>
    <source>
        <strain evidence="4 5">WL0086</strain>
    </source>
</reference>
<dbReference type="Pfam" id="PF00857">
    <property type="entry name" value="Isochorismatase"/>
    <property type="match status" value="1"/>
</dbReference>
<feature type="region of interest" description="Disordered" evidence="2">
    <location>
        <begin position="1"/>
        <end position="20"/>
    </location>
</feature>
<dbReference type="Gene3D" id="3.40.50.850">
    <property type="entry name" value="Isochorismatase-like"/>
    <property type="match status" value="1"/>
</dbReference>
<evidence type="ECO:0000256" key="2">
    <source>
        <dbReference type="SAM" id="MobiDB-lite"/>
    </source>
</evidence>
<dbReference type="Proteomes" id="UP000738431">
    <property type="component" value="Chromosome"/>
</dbReference>
<dbReference type="EC" id="3.-.-.-" evidence="4"/>
<feature type="domain" description="Isochorismatase-like" evidence="3">
    <location>
        <begin position="40"/>
        <end position="232"/>
    </location>
</feature>
<accession>A0ABZ1CCC0</accession>
<keyword evidence="1 4" id="KW-0378">Hydrolase</keyword>
<sequence length="256" mass="28175">MATPLPSSSSSNSPDPLRPIYRKNIVQNPGHLDNIAHAHTALLCIDMQYLDAAEGHGLFKDDETSPVSHEGRDYYFGQLKTKVLPNVHQLQNCFRRHALEVIHVRIQALTHDGRDRSKGHKRLQLLAAPGSAEACFLEEVAPRGDEIVINKTASGVFSSTNLHYVLKNMGIEALFVTGVYTNECVETTVRDACDLGYLVTLIEDGCTTVTPELHEASLKTLRNRYCRIVTTTEAIDDIEQYGAESGSEAEGNVSAI</sequence>
<organism evidence="4 5">
    <name type="scientific">Actomonas aquatica</name>
    <dbReference type="NCBI Taxonomy" id="2866162"/>
    <lineage>
        <taxon>Bacteria</taxon>
        <taxon>Pseudomonadati</taxon>
        <taxon>Verrucomicrobiota</taxon>
        <taxon>Opitutia</taxon>
        <taxon>Opitutales</taxon>
        <taxon>Opitutaceae</taxon>
        <taxon>Actomonas</taxon>
    </lineage>
</organism>
<reference evidence="4 5" key="2">
    <citation type="submission" date="2023-12" db="EMBL/GenBank/DDBJ databases">
        <title>Description of an unclassified Opitutus bacterium of Verrucomicrobiota.</title>
        <authorList>
            <person name="Zhang D.-F."/>
        </authorList>
    </citation>
    <scope>NUCLEOTIDE SEQUENCE [LARGE SCALE GENOMIC DNA]</scope>
    <source>
        <strain evidence="4 5">WL0086</strain>
    </source>
</reference>
<dbReference type="InterPro" id="IPR036380">
    <property type="entry name" value="Isochorismatase-like_sf"/>
</dbReference>
<dbReference type="PANTHER" id="PTHR43540:SF1">
    <property type="entry name" value="ISOCHORISMATASE HYDROLASE"/>
    <property type="match status" value="1"/>
</dbReference>
<protein>
    <submittedName>
        <fullName evidence="4">Isochorismatase family cysteine hydrolase</fullName>
        <ecNumber evidence="4">3.-.-.-</ecNumber>
    </submittedName>
</protein>
<dbReference type="PANTHER" id="PTHR43540">
    <property type="entry name" value="PEROXYUREIDOACRYLATE/UREIDOACRYLATE AMIDOHYDROLASE-RELATED"/>
    <property type="match status" value="1"/>
</dbReference>
<feature type="compositionally biased region" description="Low complexity" evidence="2">
    <location>
        <begin position="1"/>
        <end position="19"/>
    </location>
</feature>
<gene>
    <name evidence="4" type="ORF">K1X11_006680</name>
</gene>
<name>A0ABZ1CCC0_9BACT</name>
<proteinExistence type="predicted"/>
<dbReference type="EMBL" id="CP139781">
    <property type="protein sequence ID" value="WRQ89087.1"/>
    <property type="molecule type" value="Genomic_DNA"/>
</dbReference>
<evidence type="ECO:0000313" key="4">
    <source>
        <dbReference type="EMBL" id="WRQ89087.1"/>
    </source>
</evidence>
<evidence type="ECO:0000259" key="3">
    <source>
        <dbReference type="Pfam" id="PF00857"/>
    </source>
</evidence>
<evidence type="ECO:0000256" key="1">
    <source>
        <dbReference type="ARBA" id="ARBA00022801"/>
    </source>
</evidence>
<keyword evidence="5" id="KW-1185">Reference proteome</keyword>